<evidence type="ECO:0000313" key="2">
    <source>
        <dbReference type="Proteomes" id="UP000305222"/>
    </source>
</evidence>
<gene>
    <name evidence="1" type="ORF">FC699_12730</name>
</gene>
<sequence>MEENDLPLHSVEEENILANPIIPTKLLNKVKTKFKLRKNNGQVTEQALYDKDVSTSSIAHIFLGGISKAGY</sequence>
<protein>
    <submittedName>
        <fullName evidence="1">Uncharacterized protein</fullName>
    </submittedName>
</protein>
<dbReference type="AlphaFoldDB" id="A0A4U3B285"/>
<evidence type="ECO:0000313" key="1">
    <source>
        <dbReference type="EMBL" id="TKI95666.1"/>
    </source>
</evidence>
<feature type="non-terminal residue" evidence="1">
    <location>
        <position position="71"/>
    </location>
</feature>
<dbReference type="Proteomes" id="UP000305222">
    <property type="component" value="Unassembled WGS sequence"/>
</dbReference>
<name>A0A4U3B285_9BACI</name>
<dbReference type="EMBL" id="SZON01000476">
    <property type="protein sequence ID" value="TKI95666.1"/>
    <property type="molecule type" value="Genomic_DNA"/>
</dbReference>
<organism evidence="1 2">
    <name type="scientific">Bacillus wiedmannii</name>
    <dbReference type="NCBI Taxonomy" id="1890302"/>
    <lineage>
        <taxon>Bacteria</taxon>
        <taxon>Bacillati</taxon>
        <taxon>Bacillota</taxon>
        <taxon>Bacilli</taxon>
        <taxon>Bacillales</taxon>
        <taxon>Bacillaceae</taxon>
        <taxon>Bacillus</taxon>
        <taxon>Bacillus cereus group</taxon>
    </lineage>
</organism>
<comment type="caution">
    <text evidence="1">The sequence shown here is derived from an EMBL/GenBank/DDBJ whole genome shotgun (WGS) entry which is preliminary data.</text>
</comment>
<proteinExistence type="predicted"/>
<accession>A0A4U3B285</accession>
<reference evidence="1 2" key="1">
    <citation type="journal article" date="2019" name="Environ. Microbiol.">
        <title>An active ?-lactamase is a part of an orchestrated cell wall stress resistance network of Bacillus subtilis and related rhizosphere species.</title>
        <authorList>
            <person name="Bucher T."/>
            <person name="Keren-Paz A."/>
            <person name="Hausser J."/>
            <person name="Olender T."/>
            <person name="Cytryn E."/>
            <person name="Kolodkin-Gal I."/>
        </authorList>
    </citation>
    <scope>NUCLEOTIDE SEQUENCE [LARGE SCALE GENOMIC DNA]</scope>
    <source>
        <strain evidence="1 2">I5</strain>
    </source>
</reference>